<dbReference type="InterPro" id="IPR050464">
    <property type="entry name" value="Zeta_carotene_desat/Oxidored"/>
</dbReference>
<keyword evidence="1" id="KW-1133">Transmembrane helix</keyword>
<keyword evidence="1" id="KW-0812">Transmembrane</keyword>
<proteinExistence type="predicted"/>
<dbReference type="AlphaFoldDB" id="A0A9P3PI48"/>
<evidence type="ECO:0000256" key="1">
    <source>
        <dbReference type="SAM" id="Phobius"/>
    </source>
</evidence>
<accession>A0A9P3PI48</accession>
<dbReference type="InterPro" id="IPR036188">
    <property type="entry name" value="FAD/NAD-bd_sf"/>
</dbReference>
<keyword evidence="1" id="KW-0472">Membrane</keyword>
<dbReference type="SUPFAM" id="SSF51905">
    <property type="entry name" value="FAD/NAD(P)-binding domain"/>
    <property type="match status" value="1"/>
</dbReference>
<dbReference type="PANTHER" id="PTHR42923:SF17">
    <property type="entry name" value="AMINE OXIDASE DOMAIN-CONTAINING PROTEIN"/>
    <property type="match status" value="1"/>
</dbReference>
<protein>
    <submittedName>
        <fullName evidence="2">Microfibril-associated/Pre-mRNA processing</fullName>
    </submittedName>
</protein>
<dbReference type="EMBL" id="BRPK01000003">
    <property type="protein sequence ID" value="GLB36577.1"/>
    <property type="molecule type" value="Genomic_DNA"/>
</dbReference>
<gene>
    <name evidence="2" type="ORF">LshimejAT787_0308650</name>
</gene>
<dbReference type="Proteomes" id="UP001063166">
    <property type="component" value="Unassembled WGS sequence"/>
</dbReference>
<dbReference type="GO" id="GO:0016491">
    <property type="term" value="F:oxidoreductase activity"/>
    <property type="evidence" value="ECO:0007669"/>
    <property type="project" value="TreeGrafter"/>
</dbReference>
<dbReference type="PANTHER" id="PTHR42923">
    <property type="entry name" value="PROTOPORPHYRINOGEN OXIDASE"/>
    <property type="match status" value="1"/>
</dbReference>
<comment type="caution">
    <text evidence="2">The sequence shown here is derived from an EMBL/GenBank/DDBJ whole genome shotgun (WGS) entry which is preliminary data.</text>
</comment>
<dbReference type="Pfam" id="PF13450">
    <property type="entry name" value="NAD_binding_8"/>
    <property type="match status" value="1"/>
</dbReference>
<feature type="transmembrane region" description="Helical" evidence="1">
    <location>
        <begin position="152"/>
        <end position="174"/>
    </location>
</feature>
<sequence length="543" mass="60520">MPRQVKVAVIGTGLAGLTAAYLLSNPDTQESDVEFEVHLFEKASTLGMDCSSISCHGDAWRVDVPMRSFQGGYYPQLIALYKRLGVAFREADFSYSFSLMTPPTPTQERQITATMIYNGSSGLRGLSMPSILDEPYRATKGRGCFVRAATRAWTIGLFVLVTMQIAVCYVRMLLFALPFWRGKNVESKTFGEWAEETVPRSVLARWTGVDVAWRDYTQTVLLPLFSAVCTAPGEDVLRHPVEEFLDYIWLTLGTHHYVVVHGVRDVVSKLTATARNIHLSSTISSITPDPQDPRLAAIHCHTPQGPITYTGFHHIIMATQATRAIPLLTSYRDSLNHNHSKLQAVQRQIECLEAFEYRDTVVVNHTDSTLLPDDPNDRRELNLICIDKEPRAACQEKLWSSTTVPSSYTMATHVLRRPQGYPIHLSVVYQTTNPIIPPREETVLSVAKLERAVVTVKSKAALKGLYREEGRRWWQCAGQGACRMGELQGAGRLSNVQGPGLWICGSYAYAGIPLLEGCVVSARTVVEKGVRKAEGVKTRHEPW</sequence>
<organism evidence="2 3">
    <name type="scientific">Lyophyllum shimeji</name>
    <name type="common">Hon-shimeji</name>
    <name type="synonym">Tricholoma shimeji</name>
    <dbReference type="NCBI Taxonomy" id="47721"/>
    <lineage>
        <taxon>Eukaryota</taxon>
        <taxon>Fungi</taxon>
        <taxon>Dikarya</taxon>
        <taxon>Basidiomycota</taxon>
        <taxon>Agaricomycotina</taxon>
        <taxon>Agaricomycetes</taxon>
        <taxon>Agaricomycetidae</taxon>
        <taxon>Agaricales</taxon>
        <taxon>Tricholomatineae</taxon>
        <taxon>Lyophyllaceae</taxon>
        <taxon>Lyophyllum</taxon>
    </lineage>
</organism>
<evidence type="ECO:0000313" key="2">
    <source>
        <dbReference type="EMBL" id="GLB36577.1"/>
    </source>
</evidence>
<keyword evidence="3" id="KW-1185">Reference proteome</keyword>
<dbReference type="Gene3D" id="3.50.50.60">
    <property type="entry name" value="FAD/NAD(P)-binding domain"/>
    <property type="match status" value="1"/>
</dbReference>
<dbReference type="OrthoDB" id="1111734at2759"/>
<evidence type="ECO:0000313" key="3">
    <source>
        <dbReference type="Proteomes" id="UP001063166"/>
    </source>
</evidence>
<name>A0A9P3PI48_LYOSH</name>
<reference evidence="2" key="1">
    <citation type="submission" date="2022-07" db="EMBL/GenBank/DDBJ databases">
        <title>The genome of Lyophyllum shimeji provides insight into the initial evolution of ectomycorrhizal fungal genome.</title>
        <authorList>
            <person name="Kobayashi Y."/>
            <person name="Shibata T."/>
            <person name="Hirakawa H."/>
            <person name="Shigenobu S."/>
            <person name="Nishiyama T."/>
            <person name="Yamada A."/>
            <person name="Hasebe M."/>
            <person name="Kawaguchi M."/>
        </authorList>
    </citation>
    <scope>NUCLEOTIDE SEQUENCE</scope>
    <source>
        <strain evidence="2">AT787</strain>
    </source>
</reference>